<dbReference type="Proteomes" id="UP000492821">
    <property type="component" value="Unassembled WGS sequence"/>
</dbReference>
<dbReference type="CDD" id="cd01040">
    <property type="entry name" value="Mb-like"/>
    <property type="match status" value="1"/>
</dbReference>
<dbReference type="GO" id="GO:0005344">
    <property type="term" value="F:oxygen carrier activity"/>
    <property type="evidence" value="ECO:0007669"/>
    <property type="project" value="UniProtKB-KW"/>
</dbReference>
<protein>
    <submittedName>
        <fullName evidence="5">GLOBIN domain-containing protein</fullName>
    </submittedName>
</protein>
<evidence type="ECO:0000313" key="5">
    <source>
        <dbReference type="WBParaSite" id="Pan_g1168.t1"/>
    </source>
</evidence>
<dbReference type="InterPro" id="IPR012292">
    <property type="entry name" value="Globin/Proto"/>
</dbReference>
<feature type="region of interest" description="Disordered" evidence="2">
    <location>
        <begin position="1"/>
        <end position="47"/>
    </location>
</feature>
<dbReference type="Gene3D" id="1.10.490.10">
    <property type="entry name" value="Globins"/>
    <property type="match status" value="1"/>
</dbReference>
<feature type="compositionally biased region" description="Polar residues" evidence="2">
    <location>
        <begin position="266"/>
        <end position="299"/>
    </location>
</feature>
<reference evidence="4" key="1">
    <citation type="journal article" date="2013" name="Genetics">
        <title>The draft genome and transcriptome of Panagrellus redivivus are shaped by the harsh demands of a free-living lifestyle.</title>
        <authorList>
            <person name="Srinivasan J."/>
            <person name="Dillman A.R."/>
            <person name="Macchietto M.G."/>
            <person name="Heikkinen L."/>
            <person name="Lakso M."/>
            <person name="Fracchia K.M."/>
            <person name="Antoshechkin I."/>
            <person name="Mortazavi A."/>
            <person name="Wong G."/>
            <person name="Sternberg P.W."/>
        </authorList>
    </citation>
    <scope>NUCLEOTIDE SEQUENCE [LARGE SCALE GENOMIC DNA]</scope>
    <source>
        <strain evidence="4">MT8872</strain>
    </source>
</reference>
<proteinExistence type="inferred from homology"/>
<accession>A0A7E4ZQU4</accession>
<dbReference type="SUPFAM" id="SSF46458">
    <property type="entry name" value="Globin-like"/>
    <property type="match status" value="1"/>
</dbReference>
<dbReference type="WBParaSite" id="Pan_g1168.t1">
    <property type="protein sequence ID" value="Pan_g1168.t1"/>
    <property type="gene ID" value="Pan_g1168"/>
</dbReference>
<feature type="domain" description="Globin" evidence="3">
    <location>
        <begin position="50"/>
        <end position="200"/>
    </location>
</feature>
<feature type="region of interest" description="Disordered" evidence="2">
    <location>
        <begin position="255"/>
        <end position="301"/>
    </location>
</feature>
<dbReference type="AlphaFoldDB" id="A0A7E4ZQU4"/>
<keyword evidence="1" id="KW-0561">Oxygen transport</keyword>
<reference evidence="5" key="2">
    <citation type="submission" date="2020-10" db="UniProtKB">
        <authorList>
            <consortium name="WormBaseParasite"/>
        </authorList>
    </citation>
    <scope>IDENTIFICATION</scope>
</reference>
<dbReference type="InterPro" id="IPR000971">
    <property type="entry name" value="Globin"/>
</dbReference>
<dbReference type="GO" id="GO:0020037">
    <property type="term" value="F:heme binding"/>
    <property type="evidence" value="ECO:0007669"/>
    <property type="project" value="InterPro"/>
</dbReference>
<evidence type="ECO:0000256" key="2">
    <source>
        <dbReference type="SAM" id="MobiDB-lite"/>
    </source>
</evidence>
<dbReference type="PANTHER" id="PTHR47768:SF2">
    <property type="entry name" value="GLOBIN-RELATED"/>
    <property type="match status" value="1"/>
</dbReference>
<evidence type="ECO:0000313" key="4">
    <source>
        <dbReference type="Proteomes" id="UP000492821"/>
    </source>
</evidence>
<dbReference type="InterPro" id="IPR053341">
    <property type="entry name" value="Oxidative_stress_globin-like"/>
</dbReference>
<keyword evidence="1" id="KW-0813">Transport</keyword>
<dbReference type="InterPro" id="IPR009050">
    <property type="entry name" value="Globin-like_sf"/>
</dbReference>
<dbReference type="PANTHER" id="PTHR47768">
    <property type="entry name" value="GLOBIN RELATED-RELATED"/>
    <property type="match status" value="1"/>
</dbReference>
<dbReference type="Pfam" id="PF00042">
    <property type="entry name" value="Globin"/>
    <property type="match status" value="1"/>
</dbReference>
<keyword evidence="4" id="KW-1185">Reference proteome</keyword>
<feature type="compositionally biased region" description="Polar residues" evidence="2">
    <location>
        <begin position="17"/>
        <end position="47"/>
    </location>
</feature>
<evidence type="ECO:0000259" key="3">
    <source>
        <dbReference type="PROSITE" id="PS01033"/>
    </source>
</evidence>
<sequence>MGQTESTASEPPRRHSNGPQSRQKKLSTASACPSIGGDSSASNSPSLESFLTQRQKVALQKSWKKSPRTGIDNIGSQIFMKIYMRDRTVGRMFGMEKVPLHELKYQKFFQSHAATFTKSLDFIVANLDNVPAIRRFCRRLGKSHIKYIERGFKLEYWDIFAEALTECAISWEGGIRCRDILIGWRKLISFVIEEMRVTFLKEKRERFLNGGTPSDDADSNPDSLNVEGISLESGCPVPKWNAMEACPMSPLAQKSCPLSPPARKPSTMSPTARKPSTMSPQAKNPSTMSPPARKSSTMSPLPIKAKRSRCPVADVHINHPENVDIYAVHDAQEYEPDQGYGNGYMNNGLNVNRYSNIPMAHKRSYIPDRRKISYVPDARTVNYNYANGPPLNNYAMEMVRQRAEEYEQANFQNFVAAGGASGRRRAASLQPRNYGI</sequence>
<dbReference type="InterPro" id="IPR044399">
    <property type="entry name" value="Mb-like_M"/>
</dbReference>
<keyword evidence="1" id="KW-0479">Metal-binding</keyword>
<comment type="similarity">
    <text evidence="1">Belongs to the globin family.</text>
</comment>
<organism evidence="4 5">
    <name type="scientific">Panagrellus redivivus</name>
    <name type="common">Microworm</name>
    <dbReference type="NCBI Taxonomy" id="6233"/>
    <lineage>
        <taxon>Eukaryota</taxon>
        <taxon>Metazoa</taxon>
        <taxon>Ecdysozoa</taxon>
        <taxon>Nematoda</taxon>
        <taxon>Chromadorea</taxon>
        <taxon>Rhabditida</taxon>
        <taxon>Tylenchina</taxon>
        <taxon>Panagrolaimomorpha</taxon>
        <taxon>Panagrolaimoidea</taxon>
        <taxon>Panagrolaimidae</taxon>
        <taxon>Panagrellus</taxon>
    </lineage>
</organism>
<keyword evidence="1" id="KW-0349">Heme</keyword>
<evidence type="ECO:0000256" key="1">
    <source>
        <dbReference type="RuleBase" id="RU000356"/>
    </source>
</evidence>
<dbReference type="PROSITE" id="PS01033">
    <property type="entry name" value="GLOBIN"/>
    <property type="match status" value="1"/>
</dbReference>
<name>A0A7E4ZQU4_PANRE</name>
<keyword evidence="1" id="KW-0408">Iron</keyword>
<dbReference type="GO" id="GO:0019825">
    <property type="term" value="F:oxygen binding"/>
    <property type="evidence" value="ECO:0007669"/>
    <property type="project" value="InterPro"/>
</dbReference>